<evidence type="ECO:0000313" key="3">
    <source>
        <dbReference type="Proteomes" id="UP000663828"/>
    </source>
</evidence>
<organism evidence="2 3">
    <name type="scientific">Adineta ricciae</name>
    <name type="common">Rotifer</name>
    <dbReference type="NCBI Taxonomy" id="249248"/>
    <lineage>
        <taxon>Eukaryota</taxon>
        <taxon>Metazoa</taxon>
        <taxon>Spiralia</taxon>
        <taxon>Gnathifera</taxon>
        <taxon>Rotifera</taxon>
        <taxon>Eurotatoria</taxon>
        <taxon>Bdelloidea</taxon>
        <taxon>Adinetida</taxon>
        <taxon>Adinetidae</taxon>
        <taxon>Adineta</taxon>
    </lineage>
</organism>
<sequence length="277" mass="32009">MTSTSVLVEQPARYFDLVNKPETLKRTNGNPIPDSEFKNVPANGSEVPTDWDVSFGDVLNWSQGRPTEAFFVLQDRTLLKNPDRSGSGYLTIPFAITRNSRNALLRYEYVMESVGKNYVTTIELHPEDVFIKKNWGDVPSGILSRNVEFIYDPLEEFLYVNIPNTKKSKEFKLGSTTMKDIQTWFAGAMEDQASFRVKYKFSGPDYRKYHNEYQLQKENFSLPKTWSSEPGTTDLGHDHCQGEWIFHGDRKHMADAKKHVQDFYKDLPVTIEDIDRK</sequence>
<dbReference type="EMBL" id="CAJNOJ010000049">
    <property type="protein sequence ID" value="CAF0959853.1"/>
    <property type="molecule type" value="Genomic_DNA"/>
</dbReference>
<reference evidence="2" key="1">
    <citation type="submission" date="2021-02" db="EMBL/GenBank/DDBJ databases">
        <authorList>
            <person name="Nowell W R."/>
        </authorList>
    </citation>
    <scope>NUCLEOTIDE SEQUENCE</scope>
</reference>
<name>A0A814YRQ1_ADIRI</name>
<dbReference type="Proteomes" id="UP000663828">
    <property type="component" value="Unassembled WGS sequence"/>
</dbReference>
<proteinExistence type="predicted"/>
<keyword evidence="3" id="KW-1185">Reference proteome</keyword>
<accession>A0A814YRQ1</accession>
<gene>
    <name evidence="1" type="ORF">EDS130_LOCUS12791</name>
    <name evidence="2" type="ORF">XAT740_LOCUS25364</name>
</gene>
<protein>
    <submittedName>
        <fullName evidence="2">Uncharacterized protein</fullName>
    </submittedName>
</protein>
<dbReference type="EMBL" id="CAJNOR010002008">
    <property type="protein sequence ID" value="CAF1233740.1"/>
    <property type="molecule type" value="Genomic_DNA"/>
</dbReference>
<comment type="caution">
    <text evidence="2">The sequence shown here is derived from an EMBL/GenBank/DDBJ whole genome shotgun (WGS) entry which is preliminary data.</text>
</comment>
<dbReference type="AlphaFoldDB" id="A0A814YRQ1"/>
<evidence type="ECO:0000313" key="1">
    <source>
        <dbReference type="EMBL" id="CAF0959853.1"/>
    </source>
</evidence>
<dbReference type="Proteomes" id="UP000663852">
    <property type="component" value="Unassembled WGS sequence"/>
</dbReference>
<dbReference type="OrthoDB" id="9985567at2759"/>
<evidence type="ECO:0000313" key="2">
    <source>
        <dbReference type="EMBL" id="CAF1233740.1"/>
    </source>
</evidence>